<dbReference type="PROSITE" id="PS50975">
    <property type="entry name" value="ATP_GRASP"/>
    <property type="match status" value="1"/>
</dbReference>
<dbReference type="GO" id="GO:0046872">
    <property type="term" value="F:metal ion binding"/>
    <property type="evidence" value="ECO:0007669"/>
    <property type="project" value="InterPro"/>
</dbReference>
<evidence type="ECO:0000259" key="2">
    <source>
        <dbReference type="PROSITE" id="PS50975"/>
    </source>
</evidence>
<keyword evidence="4" id="KW-1185">Reference proteome</keyword>
<evidence type="ECO:0000313" key="3">
    <source>
        <dbReference type="EMBL" id="UPM44700.1"/>
    </source>
</evidence>
<reference evidence="3" key="1">
    <citation type="submission" date="2022-04" db="EMBL/GenBank/DDBJ databases">
        <title>Halocatena sp. nov., isolated from a salt lake.</title>
        <authorList>
            <person name="Cui H.-L."/>
        </authorList>
    </citation>
    <scope>NUCLEOTIDE SEQUENCE</scope>
    <source>
        <strain evidence="3">AD-1</strain>
        <plasmid evidence="3">unnamed2</plasmid>
    </source>
</reference>
<gene>
    <name evidence="3" type="ORF">MW046_16850</name>
</gene>
<keyword evidence="1" id="KW-0547">Nucleotide-binding</keyword>
<organism evidence="3 4">
    <name type="scientific">Halocatena salina</name>
    <dbReference type="NCBI Taxonomy" id="2934340"/>
    <lineage>
        <taxon>Archaea</taxon>
        <taxon>Methanobacteriati</taxon>
        <taxon>Methanobacteriota</taxon>
        <taxon>Stenosarchaea group</taxon>
        <taxon>Halobacteria</taxon>
        <taxon>Halobacteriales</taxon>
        <taxon>Natronomonadaceae</taxon>
        <taxon>Halocatena</taxon>
    </lineage>
</organism>
<dbReference type="KEGG" id="haad:MW046_16850"/>
<protein>
    <submittedName>
        <fullName evidence="3">ATP-grasp domain-containing protein</fullName>
    </submittedName>
</protein>
<feature type="domain" description="ATP-grasp" evidence="2">
    <location>
        <begin position="119"/>
        <end position="317"/>
    </location>
</feature>
<dbReference type="Gene3D" id="3.30.470.20">
    <property type="entry name" value="ATP-grasp fold, B domain"/>
    <property type="match status" value="1"/>
</dbReference>
<name>A0A8U0A6A0_9EURY</name>
<evidence type="ECO:0000313" key="4">
    <source>
        <dbReference type="Proteomes" id="UP000831768"/>
    </source>
</evidence>
<evidence type="ECO:0000256" key="1">
    <source>
        <dbReference type="PROSITE-ProRule" id="PRU00409"/>
    </source>
</evidence>
<keyword evidence="3" id="KW-0614">Plasmid</keyword>
<dbReference type="RefSeq" id="WP_247995354.1">
    <property type="nucleotide sequence ID" value="NZ_CP096021.1"/>
</dbReference>
<accession>A0A8U0A6A0</accession>
<dbReference type="GeneID" id="71929751"/>
<keyword evidence="1" id="KW-0067">ATP-binding</keyword>
<dbReference type="Proteomes" id="UP000831768">
    <property type="component" value="Plasmid unnamed2"/>
</dbReference>
<dbReference type="InterPro" id="IPR011761">
    <property type="entry name" value="ATP-grasp"/>
</dbReference>
<sequence>MKVLVLDSNGQAALSIVRSLGRHGVRVTAGTDRRFALGPISKYATDAYIHPDPDDNCYAFLDHLRTHLADNDYFAVVPATDKTTALLSRHKADLERTGTVVATEDWETFSLVYDKANTFDLAATLDVPIPATFAPESPADLDRIRDELSYPAVIKSRSKSIWTENGEHELRRVDGSHYVHSPDDLCSTYEAFYTANDAFEEYPPLIQEYVPGETQTTVVLADEGEILAHFQERRLRTDPPSGGNSTLLDGVRSQRMFESARSLIERLEWTGPAQVEFMKRPDGEFRLIEVNGRYWGSLPLAINSGVDFPWLHYRLLRGERPKAIGSYRTDVVQRRLLYGDLNWLQHHLAEGELRAVGPFCRDFVGPKHTFVSIDDPLPTAIALGQMVELGAGWIGETLRPKTSELGQMVRSHMTSHKGLFDGRRLTGIVHDEPNRPTS</sequence>
<dbReference type="SUPFAM" id="SSF56059">
    <property type="entry name" value="Glutathione synthetase ATP-binding domain-like"/>
    <property type="match status" value="1"/>
</dbReference>
<dbReference type="EMBL" id="CP096021">
    <property type="protein sequence ID" value="UPM44700.1"/>
    <property type="molecule type" value="Genomic_DNA"/>
</dbReference>
<dbReference type="GO" id="GO:0005524">
    <property type="term" value="F:ATP binding"/>
    <property type="evidence" value="ECO:0007669"/>
    <property type="project" value="UniProtKB-UniRule"/>
</dbReference>
<geneLocation type="plasmid" evidence="3 4">
    <name>unnamed2</name>
</geneLocation>
<dbReference type="AlphaFoldDB" id="A0A8U0A6A0"/>
<dbReference type="Gene3D" id="3.40.50.20">
    <property type="match status" value="1"/>
</dbReference>
<dbReference type="Pfam" id="PF15632">
    <property type="entry name" value="ATPgrasp_Ter"/>
    <property type="match status" value="1"/>
</dbReference>
<proteinExistence type="predicted"/>